<sequence length="431" mass="47239">MSNAGMKGSVKRKNPEKISGLVTSSGTIPTCENPGATPPGIEPVSHKWEVGSLTGFSQGSPVSPHFHYCAAPYLALPSSVLKTSTEVRTSLTDMMLSDVLARKTIDDEATRNSETRNTSITPATEQSLFAVSSYVLSQTFENSPDHFYIGTKIKLDPVSELGSFDLGSGRCWCDRPLENSRENSRRAEKAAAPSPGNVFVSLAGVFVFRTSCLIRTALATSITALITLITARAPVVTPDQRGAEVIPATRPPTQYPQLPTGPMPDKSRSIIYFGQGCVCRGDLAPHWLMKNFRRCRGYFVGLSGYCKSSIQLIAPLTPLEYLPSQSKWDPPPHGMTCLPTLPSQCTRSPRANAMRGYELSPEETHRRASGRSPAGQTTQCWEHFIILCVHATTDKHQRSYAEGRETAPHHHSTTTEFPSWHYKLRLKPFSG</sequence>
<proteinExistence type="predicted"/>
<dbReference type="EMBL" id="JARBHB010000001">
    <property type="protein sequence ID" value="KAJ8895470.1"/>
    <property type="molecule type" value="Genomic_DNA"/>
</dbReference>
<evidence type="ECO:0000313" key="3">
    <source>
        <dbReference type="Proteomes" id="UP001159363"/>
    </source>
</evidence>
<protein>
    <submittedName>
        <fullName evidence="2">Uncharacterized protein</fullName>
    </submittedName>
</protein>
<name>A0ABQ9IFM1_9NEOP</name>
<keyword evidence="3" id="KW-1185">Reference proteome</keyword>
<comment type="caution">
    <text evidence="2">The sequence shown here is derived from an EMBL/GenBank/DDBJ whole genome shotgun (WGS) entry which is preliminary data.</text>
</comment>
<feature type="region of interest" description="Disordered" evidence="1">
    <location>
        <begin position="1"/>
        <end position="38"/>
    </location>
</feature>
<feature type="compositionally biased region" description="Polar residues" evidence="1">
    <location>
        <begin position="21"/>
        <end position="30"/>
    </location>
</feature>
<evidence type="ECO:0000256" key="1">
    <source>
        <dbReference type="SAM" id="MobiDB-lite"/>
    </source>
</evidence>
<accession>A0ABQ9IFM1</accession>
<dbReference type="Proteomes" id="UP001159363">
    <property type="component" value="Chromosome 1"/>
</dbReference>
<gene>
    <name evidence="2" type="ORF">PR048_000803</name>
</gene>
<reference evidence="2 3" key="1">
    <citation type="submission" date="2023-02" db="EMBL/GenBank/DDBJ databases">
        <title>LHISI_Scaffold_Assembly.</title>
        <authorList>
            <person name="Stuart O.P."/>
            <person name="Cleave R."/>
            <person name="Magrath M.J.L."/>
            <person name="Mikheyev A.S."/>
        </authorList>
    </citation>
    <scope>NUCLEOTIDE SEQUENCE [LARGE SCALE GENOMIC DNA]</scope>
    <source>
        <strain evidence="2">Daus_M_001</strain>
        <tissue evidence="2">Leg muscle</tissue>
    </source>
</reference>
<organism evidence="2 3">
    <name type="scientific">Dryococelus australis</name>
    <dbReference type="NCBI Taxonomy" id="614101"/>
    <lineage>
        <taxon>Eukaryota</taxon>
        <taxon>Metazoa</taxon>
        <taxon>Ecdysozoa</taxon>
        <taxon>Arthropoda</taxon>
        <taxon>Hexapoda</taxon>
        <taxon>Insecta</taxon>
        <taxon>Pterygota</taxon>
        <taxon>Neoptera</taxon>
        <taxon>Polyneoptera</taxon>
        <taxon>Phasmatodea</taxon>
        <taxon>Verophasmatodea</taxon>
        <taxon>Anareolatae</taxon>
        <taxon>Phasmatidae</taxon>
        <taxon>Eurycanthinae</taxon>
        <taxon>Dryococelus</taxon>
    </lineage>
</organism>
<evidence type="ECO:0000313" key="2">
    <source>
        <dbReference type="EMBL" id="KAJ8895470.1"/>
    </source>
</evidence>